<evidence type="ECO:0000256" key="4">
    <source>
        <dbReference type="RuleBase" id="RU003744"/>
    </source>
</evidence>
<dbReference type="PANTHER" id="PTHR35936">
    <property type="entry name" value="MEMBRANE-BOUND LYTIC MUREIN TRANSGLYCOSYLASE F"/>
    <property type="match status" value="1"/>
</dbReference>
<evidence type="ECO:0000256" key="2">
    <source>
        <dbReference type="ARBA" id="ARBA00010333"/>
    </source>
</evidence>
<dbReference type="InterPro" id="IPR018313">
    <property type="entry name" value="SBP_3_CS"/>
</dbReference>
<evidence type="ECO:0000256" key="5">
    <source>
        <dbReference type="SAM" id="SignalP"/>
    </source>
</evidence>
<feature type="signal peptide" evidence="5">
    <location>
        <begin position="1"/>
        <end position="25"/>
    </location>
</feature>
<comment type="subcellular location">
    <subcellularLocation>
        <location evidence="1">Cell envelope</location>
    </subcellularLocation>
</comment>
<name>A0ABV5ZDS5_9GAMM</name>
<accession>A0ABV5ZDS5</accession>
<reference evidence="7 8" key="1">
    <citation type="submission" date="2024-09" db="EMBL/GenBank/DDBJ databases">
        <authorList>
            <person name="Sun Q."/>
            <person name="Mori K."/>
        </authorList>
    </citation>
    <scope>NUCLEOTIDE SEQUENCE [LARGE SCALE GENOMIC DNA]</scope>
    <source>
        <strain evidence="7 8">ATCC 51285</strain>
    </source>
</reference>
<dbReference type="SMART" id="SM00062">
    <property type="entry name" value="PBPb"/>
    <property type="match status" value="1"/>
</dbReference>
<dbReference type="CDD" id="cd13702">
    <property type="entry name" value="PBP2_mlr5654_like"/>
    <property type="match status" value="1"/>
</dbReference>
<dbReference type="EMBL" id="JBHLZN010000002">
    <property type="protein sequence ID" value="MFB9886321.1"/>
    <property type="molecule type" value="Genomic_DNA"/>
</dbReference>
<comment type="similarity">
    <text evidence="2 4">Belongs to the bacterial solute-binding protein 3 family.</text>
</comment>
<dbReference type="InterPro" id="IPR001638">
    <property type="entry name" value="Solute-binding_3/MltF_N"/>
</dbReference>
<feature type="domain" description="Solute-binding protein family 3/N-terminal" evidence="6">
    <location>
        <begin position="28"/>
        <end position="256"/>
    </location>
</feature>
<keyword evidence="3 5" id="KW-0732">Signal</keyword>
<evidence type="ECO:0000313" key="7">
    <source>
        <dbReference type="EMBL" id="MFB9886321.1"/>
    </source>
</evidence>
<comment type="caution">
    <text evidence="7">The sequence shown here is derived from an EMBL/GenBank/DDBJ whole genome shotgun (WGS) entry which is preliminary data.</text>
</comment>
<proteinExistence type="inferred from homology"/>
<dbReference type="RefSeq" id="WP_035460516.1">
    <property type="nucleotide sequence ID" value="NZ_JAUESS010000011.1"/>
</dbReference>
<gene>
    <name evidence="7" type="ORF">ACFFLH_07870</name>
</gene>
<dbReference type="PANTHER" id="PTHR35936:SF17">
    <property type="entry name" value="ARGININE-BINDING EXTRACELLULAR PROTEIN ARTP"/>
    <property type="match status" value="1"/>
</dbReference>
<organism evidence="7 8">
    <name type="scientific">Balneatrix alpica</name>
    <dbReference type="NCBI Taxonomy" id="75684"/>
    <lineage>
        <taxon>Bacteria</taxon>
        <taxon>Pseudomonadati</taxon>
        <taxon>Pseudomonadota</taxon>
        <taxon>Gammaproteobacteria</taxon>
        <taxon>Oceanospirillales</taxon>
        <taxon>Balneatrichaceae</taxon>
        <taxon>Balneatrix</taxon>
    </lineage>
</organism>
<protein>
    <submittedName>
        <fullName evidence="7">ABC transporter substrate-binding protein</fullName>
    </submittedName>
</protein>
<dbReference type="SUPFAM" id="SSF53850">
    <property type="entry name" value="Periplasmic binding protein-like II"/>
    <property type="match status" value="1"/>
</dbReference>
<feature type="chain" id="PRO_5045965679" evidence="5">
    <location>
        <begin position="26"/>
        <end position="261"/>
    </location>
</feature>
<sequence length="261" mass="28677">MHNNNKHLLLSLACAATLLPSLSQAEPVLRIGTEGAYPPFNYVASNGQLEGFDVEIGQAMCAKMQRQCEFVAQDWDGIIPALLAGKYDLILASMFITEQRKEQVDFTDPYYKAAMSFVIPKGEIRDDFSPAALAGKVIGAQSATTQAEFLLANYPDVEVRLYPTQDEANLDMANGRLDMMVGDLLPMLMWTQQTQDGGCCELAGDLITDPKFVGDGVGIAVRKEDSQLREQLNQALAAVIADGSYQRINDKYFPINILTLK</sequence>
<evidence type="ECO:0000256" key="3">
    <source>
        <dbReference type="ARBA" id="ARBA00022729"/>
    </source>
</evidence>
<dbReference type="Gene3D" id="3.40.190.10">
    <property type="entry name" value="Periplasmic binding protein-like II"/>
    <property type="match status" value="2"/>
</dbReference>
<dbReference type="Proteomes" id="UP001589628">
    <property type="component" value="Unassembled WGS sequence"/>
</dbReference>
<evidence type="ECO:0000256" key="1">
    <source>
        <dbReference type="ARBA" id="ARBA00004196"/>
    </source>
</evidence>
<dbReference type="PROSITE" id="PS01039">
    <property type="entry name" value="SBP_BACTERIAL_3"/>
    <property type="match status" value="1"/>
</dbReference>
<keyword evidence="8" id="KW-1185">Reference proteome</keyword>
<evidence type="ECO:0000313" key="8">
    <source>
        <dbReference type="Proteomes" id="UP001589628"/>
    </source>
</evidence>
<dbReference type="Pfam" id="PF00497">
    <property type="entry name" value="SBP_bac_3"/>
    <property type="match status" value="1"/>
</dbReference>
<evidence type="ECO:0000259" key="6">
    <source>
        <dbReference type="SMART" id="SM00062"/>
    </source>
</evidence>